<keyword evidence="3" id="KW-1185">Reference proteome</keyword>
<dbReference type="STRING" id="338963.Pcar_0233"/>
<reference evidence="3" key="1">
    <citation type="submission" date="2005-10" db="EMBL/GenBank/DDBJ databases">
        <title>Complete sequence of Pelobacter carbinolicus DSM 2380.</title>
        <authorList>
            <person name="Copeland A."/>
            <person name="Lucas S."/>
            <person name="Lapidus A."/>
            <person name="Barry K."/>
            <person name="Detter J.C."/>
            <person name="Glavina T."/>
            <person name="Hammon N."/>
            <person name="Israni S."/>
            <person name="Pitluck S."/>
            <person name="Chertkov O."/>
            <person name="Schmutz J."/>
            <person name="Larimer F."/>
            <person name="Land M."/>
            <person name="Kyrpides N."/>
            <person name="Ivanova N."/>
            <person name="Richardson P."/>
        </authorList>
    </citation>
    <scope>NUCLEOTIDE SEQUENCE [LARGE SCALE GENOMIC DNA]</scope>
    <source>
        <strain evidence="3">DSM 2380 / NBRC 103641 / GraBd1</strain>
    </source>
</reference>
<evidence type="ECO:0000313" key="2">
    <source>
        <dbReference type="EMBL" id="ABA87494.1"/>
    </source>
</evidence>
<dbReference type="EMBL" id="CP000142">
    <property type="protein sequence ID" value="ABA87494.1"/>
    <property type="molecule type" value="Genomic_DNA"/>
</dbReference>
<sequence length="89" mass="10133">MINDDELIALFNAPTRVLKAEKVLRKAGLPCRLIPAPREVAEGCALALRFNVSEQDAILAELHRQALQPRRTYRKQDGYFHLIPLKQDP</sequence>
<gene>
    <name evidence="2" type="ordered locus">Pcar_0233</name>
</gene>
<dbReference type="HOGENOM" id="CLU_167443_3_1_7"/>
<dbReference type="KEGG" id="pca:Pcar_0233"/>
<dbReference type="Proteomes" id="UP000002534">
    <property type="component" value="Chromosome"/>
</dbReference>
<accession>Q3A7Z8</accession>
<feature type="domain" description="Putative Se/S carrier protein-like" evidence="1">
    <location>
        <begin position="7"/>
        <end position="74"/>
    </location>
</feature>
<dbReference type="OrthoDB" id="9811492at2"/>
<dbReference type="RefSeq" id="WP_011339899.1">
    <property type="nucleotide sequence ID" value="NC_007498.2"/>
</dbReference>
<dbReference type="AlphaFoldDB" id="Q3A7Z8"/>
<dbReference type="Pfam" id="PF11823">
    <property type="entry name" value="Se_S_carrier"/>
    <property type="match status" value="1"/>
</dbReference>
<name>Q3A7Z8_SYNC1</name>
<protein>
    <recommendedName>
        <fullName evidence="1">Putative Se/S carrier protein-like domain-containing protein</fullName>
    </recommendedName>
</protein>
<dbReference type="InterPro" id="IPR021778">
    <property type="entry name" value="Se/S_carrier-like"/>
</dbReference>
<evidence type="ECO:0000259" key="1">
    <source>
        <dbReference type="Pfam" id="PF11823"/>
    </source>
</evidence>
<organism evidence="2 3">
    <name type="scientific">Syntrophotalea carbinolica (strain DSM 2380 / NBRC 103641 / GraBd1)</name>
    <name type="common">Pelobacter carbinolicus</name>
    <dbReference type="NCBI Taxonomy" id="338963"/>
    <lineage>
        <taxon>Bacteria</taxon>
        <taxon>Pseudomonadati</taxon>
        <taxon>Thermodesulfobacteriota</taxon>
        <taxon>Desulfuromonadia</taxon>
        <taxon>Desulfuromonadales</taxon>
        <taxon>Syntrophotaleaceae</taxon>
        <taxon>Syntrophotalea</taxon>
    </lineage>
</organism>
<evidence type="ECO:0000313" key="3">
    <source>
        <dbReference type="Proteomes" id="UP000002534"/>
    </source>
</evidence>
<reference evidence="2 3" key="2">
    <citation type="journal article" date="2012" name="BMC Genomics">
        <title>The genome of Pelobacter carbinolicus reveals surprising metabolic capabilities and physiological features.</title>
        <authorList>
            <person name="Aklujkar M."/>
            <person name="Haveman S.A."/>
            <person name="Didonato R.Jr."/>
            <person name="Chertkov O."/>
            <person name="Han C.S."/>
            <person name="Land M.L."/>
            <person name="Brown P."/>
            <person name="Lovley D.R."/>
        </authorList>
    </citation>
    <scope>NUCLEOTIDE SEQUENCE [LARGE SCALE GENOMIC DNA]</scope>
    <source>
        <strain evidence="3">DSM 2380 / NBRC 103641 / GraBd1</strain>
    </source>
</reference>
<proteinExistence type="predicted"/>